<evidence type="ECO:0000313" key="3">
    <source>
        <dbReference type="EMBL" id="KRK60047.1"/>
    </source>
</evidence>
<reference evidence="2 4" key="1">
    <citation type="submission" date="2009-09" db="EMBL/GenBank/DDBJ databases">
        <authorList>
            <person name="Qin X."/>
            <person name="Bachman B."/>
            <person name="Battles P."/>
            <person name="Bell A."/>
            <person name="Bess C."/>
            <person name="Bickham C."/>
            <person name="Chaboub L."/>
            <person name="Chen D."/>
            <person name="Coyle M."/>
            <person name="Deiros D.R."/>
            <person name="Dinh H."/>
            <person name="Forbes L."/>
            <person name="Fowler G."/>
            <person name="Francisco L."/>
            <person name="Fu Q."/>
            <person name="Gubbala S."/>
            <person name="Hale W."/>
            <person name="Han Y."/>
            <person name="Hemphill L."/>
            <person name="Highlander S.K."/>
            <person name="Hirani K."/>
            <person name="Hogues M."/>
            <person name="Jackson L."/>
            <person name="Jakkamsetti A."/>
            <person name="Javaid M."/>
            <person name="Jiang H."/>
            <person name="Korchina V."/>
            <person name="Kovar C."/>
            <person name="Lara F."/>
            <person name="Lee S."/>
            <person name="Mata R."/>
            <person name="Mathew T."/>
            <person name="Moen C."/>
            <person name="Morales K."/>
            <person name="Munidasa M."/>
            <person name="Nazareth L."/>
            <person name="Ngo R."/>
            <person name="Nguyen L."/>
            <person name="Okwuonu G."/>
            <person name="Ongeri F."/>
            <person name="Patil S."/>
            <person name="Petrosino J."/>
            <person name="Pham C."/>
            <person name="Pham P."/>
            <person name="Pu L.-L."/>
            <person name="Puazo M."/>
            <person name="Raj R."/>
            <person name="Reid J."/>
            <person name="Rouhana J."/>
            <person name="Saada N."/>
            <person name="Shang Y."/>
            <person name="Simmons D."/>
            <person name="Thornton R."/>
            <person name="Warren J."/>
            <person name="Weissenberger G."/>
            <person name="Zhang J."/>
            <person name="Zhang L."/>
            <person name="Zhou C."/>
            <person name="Zhu D."/>
            <person name="Muzny D."/>
            <person name="Worley K."/>
            <person name="Gibbs R."/>
        </authorList>
    </citation>
    <scope>NUCLEOTIDE SEQUENCE [LARGE SCALE GENOMIC DNA]</scope>
    <source>
        <strain evidence="2 4">DSM 16041</strain>
    </source>
</reference>
<dbReference type="SUPFAM" id="SSF101960">
    <property type="entry name" value="Stabilizer of iron transporter SufD"/>
    <property type="match status" value="1"/>
</dbReference>
<sequence length="302" mass="33116">MTSKQNWGAEPGWLQKKRQLASLLQKRFPVLPGQEKWLPWQKTTQPDQGGEGWLHHRGTYTALPLEAAVRDYSELLQENLMEKALRWQGNQLFAGHLANIDGGQFIYVPDDCRLTAPIELTGRGSLTNPHNVIIVGARSRVTIEERLMIKSAQGLFAATEVLLGAGAVVDYRQANDLRAPAVYTALHAYQAHAARLKLNLVVANEGAVTVSASDFLDGDASTWTTTAVLDPGRTGQIDWRPVADGFGRGSRADMTTYVNDQGRGRVKLAPFQTSSGEPLPLKSTVIKKSTAANWPQSRIGSY</sequence>
<dbReference type="PATRIC" id="fig|525309.8.peg.2062"/>
<dbReference type="OrthoDB" id="2318601at2"/>
<dbReference type="Pfam" id="PF01458">
    <property type="entry name" value="SUFBD_core"/>
    <property type="match status" value="1"/>
</dbReference>
<dbReference type="EMBL" id="ACLL01000026">
    <property type="protein sequence ID" value="EEW53663.1"/>
    <property type="molecule type" value="Genomic_DNA"/>
</dbReference>
<dbReference type="InterPro" id="IPR037284">
    <property type="entry name" value="SUF_FeS_clus_asmbl_SufBD_sf"/>
</dbReference>
<evidence type="ECO:0000313" key="4">
    <source>
        <dbReference type="Proteomes" id="UP000003675"/>
    </source>
</evidence>
<dbReference type="Proteomes" id="UP000003675">
    <property type="component" value="Unassembled WGS sequence"/>
</dbReference>
<dbReference type="InterPro" id="IPR000825">
    <property type="entry name" value="SUF_FeS_clus_asmbl_SufBD_core"/>
</dbReference>
<dbReference type="EMBL" id="AZDK01000008">
    <property type="protein sequence ID" value="KRK60047.1"/>
    <property type="molecule type" value="Genomic_DNA"/>
</dbReference>
<dbReference type="RefSeq" id="WP_007124655.1">
    <property type="nucleotide sequence ID" value="NZ_AZDK01000008.1"/>
</dbReference>
<evidence type="ECO:0000313" key="2">
    <source>
        <dbReference type="EMBL" id="EEW53663.1"/>
    </source>
</evidence>
<dbReference type="STRING" id="525309.HMPREF0494_1097"/>
<dbReference type="AlphaFoldDB" id="C8P703"/>
<dbReference type="eggNOG" id="COG0719">
    <property type="taxonomic scope" value="Bacteria"/>
</dbReference>
<keyword evidence="5" id="KW-1185">Reference proteome</keyword>
<feature type="domain" description="SUF system FeS cluster assembly SufBD core" evidence="1">
    <location>
        <begin position="122"/>
        <end position="252"/>
    </location>
</feature>
<accession>C8P703</accession>
<organism evidence="2 4">
    <name type="scientific">Limosilactobacillus antri DSM 16041</name>
    <dbReference type="NCBI Taxonomy" id="525309"/>
    <lineage>
        <taxon>Bacteria</taxon>
        <taxon>Bacillati</taxon>
        <taxon>Bacillota</taxon>
        <taxon>Bacilli</taxon>
        <taxon>Lactobacillales</taxon>
        <taxon>Lactobacillaceae</taxon>
        <taxon>Limosilactobacillus</taxon>
    </lineage>
</organism>
<dbReference type="GO" id="GO:0016226">
    <property type="term" value="P:iron-sulfur cluster assembly"/>
    <property type="evidence" value="ECO:0007669"/>
    <property type="project" value="InterPro"/>
</dbReference>
<gene>
    <name evidence="3" type="ORF">FC31_GL001986</name>
    <name evidence="2" type="ORF">HMPREF0494_1097</name>
</gene>
<dbReference type="HOGENOM" id="CLU_939390_0_0_9"/>
<name>C8P703_9LACO</name>
<proteinExistence type="predicted"/>
<comment type="caution">
    <text evidence="2">The sequence shown here is derived from an EMBL/GenBank/DDBJ whole genome shotgun (WGS) entry which is preliminary data.</text>
</comment>
<evidence type="ECO:0000313" key="5">
    <source>
        <dbReference type="Proteomes" id="UP000051883"/>
    </source>
</evidence>
<evidence type="ECO:0000259" key="1">
    <source>
        <dbReference type="Pfam" id="PF01458"/>
    </source>
</evidence>
<protein>
    <recommendedName>
        <fullName evidence="1">SUF system FeS cluster assembly SufBD core domain-containing protein</fullName>
    </recommendedName>
</protein>
<dbReference type="Proteomes" id="UP000051883">
    <property type="component" value="Unassembled WGS sequence"/>
</dbReference>
<reference evidence="3 5" key="2">
    <citation type="journal article" date="2015" name="Genome Announc.">
        <title>Expanding the biotechnology potential of lactobacilli through comparative genomics of 213 strains and associated genera.</title>
        <authorList>
            <person name="Sun Z."/>
            <person name="Harris H.M."/>
            <person name="McCann A."/>
            <person name="Guo C."/>
            <person name="Argimon S."/>
            <person name="Zhang W."/>
            <person name="Yang X."/>
            <person name="Jeffery I.B."/>
            <person name="Cooney J.C."/>
            <person name="Kagawa T.F."/>
            <person name="Liu W."/>
            <person name="Song Y."/>
            <person name="Salvetti E."/>
            <person name="Wrobel A."/>
            <person name="Rasinkangas P."/>
            <person name="Parkhill J."/>
            <person name="Rea M.C."/>
            <person name="O'Sullivan O."/>
            <person name="Ritari J."/>
            <person name="Douillard F.P."/>
            <person name="Paul Ross R."/>
            <person name="Yang R."/>
            <person name="Briner A.E."/>
            <person name="Felis G.E."/>
            <person name="de Vos W.M."/>
            <person name="Barrangou R."/>
            <person name="Klaenhammer T.R."/>
            <person name="Caufield P.W."/>
            <person name="Cui Y."/>
            <person name="Zhang H."/>
            <person name="O'Toole P.W."/>
        </authorList>
    </citation>
    <scope>NUCLEOTIDE SEQUENCE [LARGE SCALE GENOMIC DNA]</scope>
    <source>
        <strain evidence="3 5">DSM 16041</strain>
    </source>
</reference>